<evidence type="ECO:0008006" key="3">
    <source>
        <dbReference type="Google" id="ProtNLM"/>
    </source>
</evidence>
<evidence type="ECO:0000313" key="2">
    <source>
        <dbReference type="Proteomes" id="UP000268857"/>
    </source>
</evidence>
<dbReference type="AlphaFoldDB" id="A0A3S0YL71"/>
<reference evidence="1 2" key="1">
    <citation type="journal article" date="2019" name="Genome Biol. Evol.">
        <title>Day and night: Metabolic profiles and evolutionary relationships of six axenic non-marine cyanobacteria.</title>
        <authorList>
            <person name="Will S.E."/>
            <person name="Henke P."/>
            <person name="Boedeker C."/>
            <person name="Huang S."/>
            <person name="Brinkmann H."/>
            <person name="Rohde M."/>
            <person name="Jarek M."/>
            <person name="Friedl T."/>
            <person name="Seufert S."/>
            <person name="Schumacher M."/>
            <person name="Overmann J."/>
            <person name="Neumann-Schaal M."/>
            <person name="Petersen J."/>
        </authorList>
    </citation>
    <scope>NUCLEOTIDE SEQUENCE [LARGE SCALE GENOMIC DNA]</scope>
    <source>
        <strain evidence="1 2">PCC 6912</strain>
    </source>
</reference>
<dbReference type="STRING" id="211165.GCA_000317285_02969"/>
<comment type="caution">
    <text evidence="1">The sequence shown here is derived from an EMBL/GenBank/DDBJ whole genome shotgun (WGS) entry which is preliminary data.</text>
</comment>
<dbReference type="EMBL" id="RSCJ01000001">
    <property type="protein sequence ID" value="RUR87004.1"/>
    <property type="molecule type" value="Genomic_DNA"/>
</dbReference>
<organism evidence="1 2">
    <name type="scientific">Chlorogloeopsis fritschii PCC 6912</name>
    <dbReference type="NCBI Taxonomy" id="211165"/>
    <lineage>
        <taxon>Bacteria</taxon>
        <taxon>Bacillati</taxon>
        <taxon>Cyanobacteriota</taxon>
        <taxon>Cyanophyceae</taxon>
        <taxon>Nostocales</taxon>
        <taxon>Chlorogloeopsidaceae</taxon>
        <taxon>Chlorogloeopsis</taxon>
    </lineage>
</organism>
<gene>
    <name evidence="1" type="ORF">PCC6912_04470</name>
</gene>
<accession>A0A3S0YL71</accession>
<dbReference type="Proteomes" id="UP000268857">
    <property type="component" value="Unassembled WGS sequence"/>
</dbReference>
<protein>
    <recommendedName>
        <fullName evidence="3">VOC domain-containing protein</fullName>
    </recommendedName>
</protein>
<keyword evidence="2" id="KW-1185">Reference proteome</keyword>
<evidence type="ECO:0000313" key="1">
    <source>
        <dbReference type="EMBL" id="RUR87004.1"/>
    </source>
</evidence>
<name>A0A3S0YL71_CHLFR</name>
<dbReference type="RefSeq" id="WP_016872749.1">
    <property type="nucleotide sequence ID" value="NZ_AJLN01000081.1"/>
</dbReference>
<sequence>MLHHISIAVENPQHVAEVLAELWGGCAYPFPIYPNSYIAFAGDAHGTAIEVYPIGSELMPGRPDLPDLQLNQSGSKFSATHAAISVPLNQQQIEQIAQREGWQAQLGDRGPFFQVVELWVENSILLELLTPEMAARYVAFSTPENWEKLVLAATSV</sequence>
<dbReference type="OrthoDB" id="512901at2"/>
<proteinExistence type="predicted"/>